<comment type="caution">
    <text evidence="1">The sequence shown here is derived from an EMBL/GenBank/DDBJ whole genome shotgun (WGS) entry which is preliminary data.</text>
</comment>
<dbReference type="InterPro" id="IPR007729">
    <property type="entry name" value="DGOK"/>
</dbReference>
<proteinExistence type="predicted"/>
<dbReference type="OrthoDB" id="256574at2"/>
<dbReference type="EMBL" id="BJYU01000051">
    <property type="protein sequence ID" value="GEO15923.1"/>
    <property type="molecule type" value="Genomic_DNA"/>
</dbReference>
<dbReference type="AlphaFoldDB" id="A0A512BVF2"/>
<dbReference type="InterPro" id="IPR042257">
    <property type="entry name" value="DGOK_C"/>
</dbReference>
<dbReference type="Gene3D" id="3.30.420.300">
    <property type="entry name" value="2-keto-3-deoxy-galactonokinase, substrate binding domain"/>
    <property type="match status" value="1"/>
</dbReference>
<organism evidence="1 2">
    <name type="scientific">Microvirga aerophila</name>
    <dbReference type="NCBI Taxonomy" id="670291"/>
    <lineage>
        <taxon>Bacteria</taxon>
        <taxon>Pseudomonadati</taxon>
        <taxon>Pseudomonadota</taxon>
        <taxon>Alphaproteobacteria</taxon>
        <taxon>Hyphomicrobiales</taxon>
        <taxon>Methylobacteriaceae</taxon>
        <taxon>Microvirga</taxon>
    </lineage>
</organism>
<sequence>MRFIVADWGTTRFRGYLIEHETILDEVSSKEGVSALKSGQHRDVFMRQCGHWLEAEPDAPVLLVGMVGSREGWVMAPYATCPAGPEEIANAMIPVDLGNGRNAYIVPGLFCEPAPGTSDVMRGEETLVLGSGVEDGIVCSPGTHPKWIEIKGGQIERFATYMTGEMYAVLREHSMIGRPATEPEDPKGFNLGLAAADRNSGTSHVGLLHLLFGARAAVVSGRMDTGLLAPYLSGLLTGDEINGALSQFGKPASVTILAESPRADLYIHALGRHGIATQVRSPQEALIAGLARIVRHHSRAKA</sequence>
<dbReference type="Pfam" id="PF05035">
    <property type="entry name" value="DGOK"/>
    <property type="match status" value="1"/>
</dbReference>
<dbReference type="RefSeq" id="WP_114188072.1">
    <property type="nucleotide sequence ID" value="NZ_BJYU01000051.1"/>
</dbReference>
<evidence type="ECO:0000313" key="1">
    <source>
        <dbReference type="EMBL" id="GEO15923.1"/>
    </source>
</evidence>
<accession>A0A512BVF2</accession>
<evidence type="ECO:0000313" key="2">
    <source>
        <dbReference type="Proteomes" id="UP000321085"/>
    </source>
</evidence>
<gene>
    <name evidence="1" type="ORF">MAE02_36190</name>
</gene>
<keyword evidence="1" id="KW-0418">Kinase</keyword>
<keyword evidence="2" id="KW-1185">Reference proteome</keyword>
<protein>
    <submittedName>
        <fullName evidence="1">2-dehydro-3-deoxygalactonokinase</fullName>
    </submittedName>
</protein>
<dbReference type="Gene3D" id="3.30.420.310">
    <property type="entry name" value="2-keto-3-deoxy-galactonokinase, C-terminal domain"/>
    <property type="match status" value="1"/>
</dbReference>
<dbReference type="GO" id="GO:0034194">
    <property type="term" value="P:D-galactonate catabolic process"/>
    <property type="evidence" value="ECO:0007669"/>
    <property type="project" value="InterPro"/>
</dbReference>
<dbReference type="InterPro" id="IPR042258">
    <property type="entry name" value="DGOK_N"/>
</dbReference>
<dbReference type="GO" id="GO:0008671">
    <property type="term" value="F:2-dehydro-3-deoxygalactonokinase activity"/>
    <property type="evidence" value="ECO:0007669"/>
    <property type="project" value="InterPro"/>
</dbReference>
<name>A0A512BVF2_9HYPH</name>
<dbReference type="Proteomes" id="UP000321085">
    <property type="component" value="Unassembled WGS sequence"/>
</dbReference>
<reference evidence="1 2" key="1">
    <citation type="submission" date="2019-07" db="EMBL/GenBank/DDBJ databases">
        <title>Whole genome shotgun sequence of Microvirga aerophila NBRC 106136.</title>
        <authorList>
            <person name="Hosoyama A."/>
            <person name="Uohara A."/>
            <person name="Ohji S."/>
            <person name="Ichikawa N."/>
        </authorList>
    </citation>
    <scope>NUCLEOTIDE SEQUENCE [LARGE SCALE GENOMIC DNA]</scope>
    <source>
        <strain evidence="1 2">NBRC 106136</strain>
    </source>
</reference>
<keyword evidence="1" id="KW-0808">Transferase</keyword>